<dbReference type="PANTHER" id="PTHR12358">
    <property type="entry name" value="SPHINGOSINE KINASE"/>
    <property type="match status" value="1"/>
</dbReference>
<comment type="caution">
    <text evidence="6">The sequence shown here is derived from an EMBL/GenBank/DDBJ whole genome shotgun (WGS) entry which is preliminary data.</text>
</comment>
<keyword evidence="1" id="KW-0808">Transferase</keyword>
<dbReference type="Gene3D" id="3.40.50.10330">
    <property type="entry name" value="Probable inorganic polyphosphate/atp-NAD kinase, domain 1"/>
    <property type="match status" value="1"/>
</dbReference>
<dbReference type="InterPro" id="IPR016064">
    <property type="entry name" value="NAD/diacylglycerol_kinase_sf"/>
</dbReference>
<dbReference type="SMART" id="SM00046">
    <property type="entry name" value="DAGKc"/>
    <property type="match status" value="1"/>
</dbReference>
<organism evidence="6 7">
    <name type="scientific">Pseudoalteromonas neustonica</name>
    <dbReference type="NCBI Taxonomy" id="1840331"/>
    <lineage>
        <taxon>Bacteria</taxon>
        <taxon>Pseudomonadati</taxon>
        <taxon>Pseudomonadota</taxon>
        <taxon>Gammaproteobacteria</taxon>
        <taxon>Alteromonadales</taxon>
        <taxon>Pseudoalteromonadaceae</taxon>
        <taxon>Pseudoalteromonas</taxon>
    </lineage>
</organism>
<protein>
    <submittedName>
        <fullName evidence="6">YegS/Rv2252/BmrU family lipid kinase</fullName>
    </submittedName>
</protein>
<keyword evidence="7" id="KW-1185">Reference proteome</keyword>
<gene>
    <name evidence="6" type="ORF">FQP85_14770</name>
</gene>
<name>A0ABY3FBS3_9GAMM</name>
<dbReference type="Pfam" id="PF19279">
    <property type="entry name" value="YegS_C"/>
    <property type="match status" value="1"/>
</dbReference>
<evidence type="ECO:0000256" key="2">
    <source>
        <dbReference type="ARBA" id="ARBA00022741"/>
    </source>
</evidence>
<reference evidence="6 7" key="1">
    <citation type="submission" date="2019-07" db="EMBL/GenBank/DDBJ databases">
        <title>Diversity of Bacteria from Kongsfjorden, Arctic.</title>
        <authorList>
            <person name="Yu Y."/>
        </authorList>
    </citation>
    <scope>NUCLEOTIDE SEQUENCE [LARGE SCALE GENOMIC DNA]</scope>
    <source>
        <strain evidence="6 7">SM1927</strain>
    </source>
</reference>
<sequence length="287" mass="31730">MQMLIIIKPSTQKKHKKNCTWLLEQCQKRQISYTVFYTTGHFTNDCQKITVLAQSQKRVVVLGGDGSLHLAVNALMGLSCSLALLPQGTGNDFARGFGCSNSAWRNAIFSEHQVKIDIGQINSRYFINIAGVGFDAHVVQALQTKPALSALSYSLAGFKCLFVYQPSRLAGSFAGQQCEYGNLITVFANHHYFGGGLMIAPKAQLNSGYLECYRVPTRGLLGNLYSFVRLLLRKHHGMKELNYQRLEIAYINTPDLPIEADGELVGVTPAVVTIHPLALRFCMPNAK</sequence>
<keyword evidence="4" id="KW-0067">ATP-binding</keyword>
<accession>A0ABY3FBS3</accession>
<evidence type="ECO:0000313" key="7">
    <source>
        <dbReference type="Proteomes" id="UP000317938"/>
    </source>
</evidence>
<dbReference type="InterPro" id="IPR017438">
    <property type="entry name" value="ATP-NAD_kinase_N"/>
</dbReference>
<dbReference type="PANTHER" id="PTHR12358:SF54">
    <property type="entry name" value="SPHINGOSINE KINASE RELATED PROTEIN"/>
    <property type="match status" value="1"/>
</dbReference>
<dbReference type="PROSITE" id="PS50146">
    <property type="entry name" value="DAGK"/>
    <property type="match status" value="1"/>
</dbReference>
<proteinExistence type="predicted"/>
<evidence type="ECO:0000313" key="6">
    <source>
        <dbReference type="EMBL" id="TVU81978.1"/>
    </source>
</evidence>
<dbReference type="InterPro" id="IPR050187">
    <property type="entry name" value="Lipid_Phosphate_FormReg"/>
</dbReference>
<dbReference type="EMBL" id="VNFF01000014">
    <property type="protein sequence ID" value="TVU81978.1"/>
    <property type="molecule type" value="Genomic_DNA"/>
</dbReference>
<dbReference type="SUPFAM" id="SSF111331">
    <property type="entry name" value="NAD kinase/diacylglycerol kinase-like"/>
    <property type="match status" value="1"/>
</dbReference>
<dbReference type="NCBIfam" id="TIGR00147">
    <property type="entry name" value="YegS/Rv2252/BmrU family lipid kinase"/>
    <property type="match status" value="1"/>
</dbReference>
<keyword evidence="2" id="KW-0547">Nucleotide-binding</keyword>
<dbReference type="GO" id="GO:0016301">
    <property type="term" value="F:kinase activity"/>
    <property type="evidence" value="ECO:0007669"/>
    <property type="project" value="UniProtKB-KW"/>
</dbReference>
<dbReference type="InterPro" id="IPR005218">
    <property type="entry name" value="Diacylglycerol/lipid_kinase"/>
</dbReference>
<keyword evidence="3 6" id="KW-0418">Kinase</keyword>
<feature type="domain" description="DAGKc" evidence="5">
    <location>
        <begin position="44"/>
        <end position="125"/>
    </location>
</feature>
<dbReference type="Pfam" id="PF00781">
    <property type="entry name" value="DAGK_cat"/>
    <property type="match status" value="1"/>
</dbReference>
<dbReference type="InterPro" id="IPR045540">
    <property type="entry name" value="YegS/DAGK_C"/>
</dbReference>
<evidence type="ECO:0000259" key="5">
    <source>
        <dbReference type="PROSITE" id="PS50146"/>
    </source>
</evidence>
<dbReference type="InterPro" id="IPR001206">
    <property type="entry name" value="Diacylglycerol_kinase_cat_dom"/>
</dbReference>
<evidence type="ECO:0000256" key="1">
    <source>
        <dbReference type="ARBA" id="ARBA00022679"/>
    </source>
</evidence>
<dbReference type="Gene3D" id="2.60.200.40">
    <property type="match status" value="1"/>
</dbReference>
<evidence type="ECO:0000256" key="4">
    <source>
        <dbReference type="ARBA" id="ARBA00022840"/>
    </source>
</evidence>
<evidence type="ECO:0000256" key="3">
    <source>
        <dbReference type="ARBA" id="ARBA00022777"/>
    </source>
</evidence>
<dbReference type="Proteomes" id="UP000317938">
    <property type="component" value="Unassembled WGS sequence"/>
</dbReference>